<keyword evidence="2" id="KW-1185">Reference proteome</keyword>
<gene>
    <name evidence="1" type="ORF">H6G43_02855</name>
</gene>
<evidence type="ECO:0000313" key="1">
    <source>
        <dbReference type="EMBL" id="MBD2684201.1"/>
    </source>
</evidence>
<evidence type="ECO:0000313" key="2">
    <source>
        <dbReference type="Proteomes" id="UP000660270"/>
    </source>
</evidence>
<organism evidence="1 2">
    <name type="scientific">Aphanizomenon flos-aquae FACHB-1249</name>
    <dbReference type="NCBI Taxonomy" id="2692889"/>
    <lineage>
        <taxon>Bacteria</taxon>
        <taxon>Bacillati</taxon>
        <taxon>Cyanobacteriota</taxon>
        <taxon>Cyanophyceae</taxon>
        <taxon>Nostocales</taxon>
        <taxon>Aphanizomenonaceae</taxon>
        <taxon>Aphanizomenon</taxon>
    </lineage>
</organism>
<proteinExistence type="predicted"/>
<accession>A0ABR8IMQ9</accession>
<dbReference type="EMBL" id="JACJTM010000003">
    <property type="protein sequence ID" value="MBD2684201.1"/>
    <property type="molecule type" value="Genomic_DNA"/>
</dbReference>
<sequence>MANNFNWVNATTLNGTLWDNGTLSSVTPITQIGTLTIGGSNYQYLNTQLNNTGTIVENHSYNFSNSSYYSLYFQNGSILNNSGTYEFQ</sequence>
<comment type="caution">
    <text evidence="1">The sequence shown here is derived from an EMBL/GenBank/DDBJ whole genome shotgun (WGS) entry which is preliminary data.</text>
</comment>
<dbReference type="RefSeq" id="WP_190650960.1">
    <property type="nucleotide sequence ID" value="NZ_JACJTM010000003.1"/>
</dbReference>
<reference evidence="1 2" key="1">
    <citation type="journal article" date="2020" name="ISME J.">
        <title>Comparative genomics reveals insights into cyanobacterial evolution and habitat adaptation.</title>
        <authorList>
            <person name="Chen M.Y."/>
            <person name="Teng W.K."/>
            <person name="Zhao L."/>
            <person name="Hu C.X."/>
            <person name="Zhou Y.K."/>
            <person name="Han B.P."/>
            <person name="Song L.R."/>
            <person name="Shu W.S."/>
        </authorList>
    </citation>
    <scope>NUCLEOTIDE SEQUENCE [LARGE SCALE GENOMIC DNA]</scope>
    <source>
        <strain evidence="1 2">FACHB-1249</strain>
    </source>
</reference>
<feature type="non-terminal residue" evidence="1">
    <location>
        <position position="88"/>
    </location>
</feature>
<name>A0ABR8IMQ9_APHFL</name>
<protein>
    <submittedName>
        <fullName evidence="1">Uncharacterized protein</fullName>
    </submittedName>
</protein>
<dbReference type="Proteomes" id="UP000660270">
    <property type="component" value="Unassembled WGS sequence"/>
</dbReference>